<dbReference type="EMBL" id="PDJK01000001">
    <property type="protein sequence ID" value="PFG57150.1"/>
    <property type="molecule type" value="Genomic_DNA"/>
</dbReference>
<evidence type="ECO:0000256" key="1">
    <source>
        <dbReference type="SAM" id="MobiDB-lite"/>
    </source>
</evidence>
<accession>A0A2A9G2W8</accession>
<sequence>MTVPLDERRAAFVKSLYGLQAGLDSRNTALRAACRRTLAGLRRGLTGQPGIGAQDIVFRHDPPEGELDAWLLVAGLFATHPNGVGGRRSLGASMFALREKRKDSATRRFEQLLLRDRGGLPHHLRQVIRLLASDGIAVNYAGLLDDLVILLGDGYRGESAHRVRLRWARDFHTGGRAVSAERPSATVTTERPSEETP</sequence>
<protein>
    <submittedName>
        <fullName evidence="2">CRISPR system Cascade subunit CasB</fullName>
    </submittedName>
</protein>
<dbReference type="Gene3D" id="1.10.520.40">
    <property type="entry name" value="CRISPR-associated protein Cse2"/>
    <property type="match status" value="1"/>
</dbReference>
<proteinExistence type="predicted"/>
<name>A0A2A9G2W8_9PSEU</name>
<evidence type="ECO:0000313" key="2">
    <source>
        <dbReference type="EMBL" id="PFG57150.1"/>
    </source>
</evidence>
<dbReference type="InterPro" id="IPR038287">
    <property type="entry name" value="Cse2_sf"/>
</dbReference>
<reference evidence="2 3" key="1">
    <citation type="submission" date="2017-10" db="EMBL/GenBank/DDBJ databases">
        <title>Sequencing the genomes of 1000 actinobacteria strains.</title>
        <authorList>
            <person name="Klenk H.-P."/>
        </authorList>
    </citation>
    <scope>NUCLEOTIDE SEQUENCE [LARGE SCALE GENOMIC DNA]</scope>
    <source>
        <strain evidence="2 3">DSM 46092</strain>
    </source>
</reference>
<feature type="region of interest" description="Disordered" evidence="1">
    <location>
        <begin position="178"/>
        <end position="197"/>
    </location>
</feature>
<comment type="caution">
    <text evidence="2">The sequence shown here is derived from an EMBL/GenBank/DDBJ whole genome shotgun (WGS) entry which is preliminary data.</text>
</comment>
<dbReference type="Pfam" id="PF09485">
    <property type="entry name" value="CRISPR_Cse2"/>
    <property type="match status" value="1"/>
</dbReference>
<gene>
    <name evidence="2" type="ORF">ATK36_0714</name>
</gene>
<dbReference type="NCBIfam" id="TIGR02548">
    <property type="entry name" value="casB_cse2"/>
    <property type="match status" value="1"/>
</dbReference>
<organism evidence="2 3">
    <name type="scientific">Amycolatopsis sulphurea</name>
    <dbReference type="NCBI Taxonomy" id="76022"/>
    <lineage>
        <taxon>Bacteria</taxon>
        <taxon>Bacillati</taxon>
        <taxon>Actinomycetota</taxon>
        <taxon>Actinomycetes</taxon>
        <taxon>Pseudonocardiales</taxon>
        <taxon>Pseudonocardiaceae</taxon>
        <taxon>Amycolatopsis</taxon>
    </lineage>
</organism>
<dbReference type="Proteomes" id="UP000243542">
    <property type="component" value="Unassembled WGS sequence"/>
</dbReference>
<evidence type="ECO:0000313" key="3">
    <source>
        <dbReference type="Proteomes" id="UP000243542"/>
    </source>
</evidence>
<dbReference type="InterPro" id="IPR013382">
    <property type="entry name" value="CRISPR-assoc_prot_Cse2"/>
</dbReference>
<dbReference type="RefSeq" id="WP_098509784.1">
    <property type="nucleotide sequence ID" value="NZ_JBIAKZ010000010.1"/>
</dbReference>
<dbReference type="AlphaFoldDB" id="A0A2A9G2W8"/>
<keyword evidence="3" id="KW-1185">Reference proteome</keyword>
<dbReference type="CDD" id="cd09731">
    <property type="entry name" value="Cse2_I-E"/>
    <property type="match status" value="1"/>
</dbReference>